<dbReference type="Gene3D" id="1.25.40.10">
    <property type="entry name" value="Tetratricopeptide repeat domain"/>
    <property type="match status" value="6"/>
</dbReference>
<dbReference type="Pfam" id="PF12854">
    <property type="entry name" value="PPR_1"/>
    <property type="match status" value="1"/>
</dbReference>
<keyword evidence="4" id="KW-1185">Reference proteome</keyword>
<reference evidence="4" key="1">
    <citation type="submission" date="2016-04" db="EMBL/GenBank/DDBJ databases">
        <title>Cephalotus genome sequencing.</title>
        <authorList>
            <person name="Fukushima K."/>
            <person name="Hasebe M."/>
            <person name="Fang X."/>
        </authorList>
    </citation>
    <scope>NUCLEOTIDE SEQUENCE [LARGE SCALE GENOMIC DNA]</scope>
    <source>
        <strain evidence="4">cv. St1</strain>
    </source>
</reference>
<feature type="non-terminal residue" evidence="3">
    <location>
        <position position="1"/>
    </location>
</feature>
<dbReference type="InterPro" id="IPR011990">
    <property type="entry name" value="TPR-like_helical_dom_sf"/>
</dbReference>
<feature type="repeat" description="PPR" evidence="2">
    <location>
        <begin position="448"/>
        <end position="482"/>
    </location>
</feature>
<name>A0A1Q3BLI4_CEPFO</name>
<feature type="repeat" description="PPR" evidence="2">
    <location>
        <begin position="522"/>
        <end position="556"/>
    </location>
</feature>
<feature type="repeat" description="PPR" evidence="2">
    <location>
        <begin position="593"/>
        <end position="627"/>
    </location>
</feature>
<dbReference type="STRING" id="3775.A0A1Q3BLI4"/>
<accession>A0A1Q3BLI4</accession>
<feature type="repeat" description="PPR" evidence="2">
    <location>
        <begin position="68"/>
        <end position="102"/>
    </location>
</feature>
<evidence type="ECO:0000256" key="2">
    <source>
        <dbReference type="PROSITE-ProRule" id="PRU00708"/>
    </source>
</evidence>
<protein>
    <submittedName>
        <fullName evidence="3">PPR domain-containing protein/PPR_2 domain-containing protein</fullName>
    </submittedName>
</protein>
<keyword evidence="1" id="KW-0677">Repeat</keyword>
<feature type="repeat" description="PPR" evidence="2">
    <location>
        <begin position="142"/>
        <end position="176"/>
    </location>
</feature>
<comment type="caution">
    <text evidence="3">The sequence shown here is derived from an EMBL/GenBank/DDBJ whole genome shotgun (WGS) entry which is preliminary data.</text>
</comment>
<evidence type="ECO:0000313" key="3">
    <source>
        <dbReference type="EMBL" id="GAV68692.1"/>
    </source>
</evidence>
<dbReference type="PANTHER" id="PTHR47942">
    <property type="entry name" value="TETRATRICOPEPTIDE REPEAT (TPR)-LIKE SUPERFAMILY PROTEIN-RELATED"/>
    <property type="match status" value="1"/>
</dbReference>
<dbReference type="NCBIfam" id="TIGR00756">
    <property type="entry name" value="PPR"/>
    <property type="match status" value="12"/>
</dbReference>
<dbReference type="PANTHER" id="PTHR47942:SF16">
    <property type="entry name" value="PENTATRICOPEPTIDE REPEAT DOMAIN CONTAINING PROTEIN-RELATED"/>
    <property type="match status" value="1"/>
</dbReference>
<sequence length="778" mass="87850">FVTAIKSYGRAGMLNEALSLFKNLREFNCVDWTQSFNTLLEMLVKESKLEAAHRLFLENSHGWEVKSRIKSLNLLMDALCVRGNSLLVLQLFQEMDYQGCHPDKESYQILMKGLCEERRLNEATHLLYSMFWRISQKGSGEDIVVYRTLLNALCDNGQVEEALEILGKILRKGLKAPKRHHQRFDLSECGNDRGIESAKNLINEALIKGCIPSLALDFYGEGRVIEAEKVVHEMRRRGFWPLPLMYEAKVAALCREGSVSEAVKVLEEEMAEGNCVRTVRICNVVLKGLCDAGKSELAVGYLKKMAKQVGCVANKETYGIVVDGLCRDGRFIEANRISEEMLIKSYCPCDDTYNVLIRGLCSMGRQYEAVMLLEEMVSLVFVTAIKSYGRAGMLNEALSLFKNLREFNCVDWTQSFNTLLEMLVKESKLEAAHRLFLENSHGWEVKSRIKSLNLLMDALCVRGNSLLALQLFQEMDYQGCHPDKESYQILMKGLCEERRLNEATHLLYSMFWRISQKGSGEDIVVYRTLLNALCDNGQVEEALEILGKILRKGLKAPKRRHQRFDLSECGDDRGIESAKNLINEALIKGCIPSLASYSAMALDFYSEGRVIEAEKVVHEMRCRGFWPSPLMYEAKVAALCREGSVSEAVKVLEEEMAEGNCVPTVRICNVVLKGLCDAGKSELAVGYLKKMAKQVGCVANKETYGIVVDGLCRDGKFIEANRILEEMLIKSYCPCDDTYNILIRGLCSMGRQYEAVMLLEEMVSQGKLPHLSIWNSLV</sequence>
<feature type="repeat" description="PPR" evidence="2">
    <location>
        <begin position="628"/>
        <end position="663"/>
    </location>
</feature>
<gene>
    <name evidence="3" type="ORF">CFOL_v3_12195</name>
</gene>
<organism evidence="3 4">
    <name type="scientific">Cephalotus follicularis</name>
    <name type="common">Albany pitcher plant</name>
    <dbReference type="NCBI Taxonomy" id="3775"/>
    <lineage>
        <taxon>Eukaryota</taxon>
        <taxon>Viridiplantae</taxon>
        <taxon>Streptophyta</taxon>
        <taxon>Embryophyta</taxon>
        <taxon>Tracheophyta</taxon>
        <taxon>Spermatophyta</taxon>
        <taxon>Magnoliopsida</taxon>
        <taxon>eudicotyledons</taxon>
        <taxon>Gunneridae</taxon>
        <taxon>Pentapetalae</taxon>
        <taxon>rosids</taxon>
        <taxon>fabids</taxon>
        <taxon>Oxalidales</taxon>
        <taxon>Cephalotaceae</taxon>
        <taxon>Cephalotus</taxon>
    </lineage>
</organism>
<dbReference type="Proteomes" id="UP000187406">
    <property type="component" value="Unassembled WGS sequence"/>
</dbReference>
<dbReference type="PROSITE" id="PS51375">
    <property type="entry name" value="PPR"/>
    <property type="match status" value="11"/>
</dbReference>
<proteinExistence type="predicted"/>
<feature type="repeat" description="PPR" evidence="2">
    <location>
        <begin position="314"/>
        <end position="348"/>
    </location>
</feature>
<evidence type="ECO:0000313" key="4">
    <source>
        <dbReference type="Proteomes" id="UP000187406"/>
    </source>
</evidence>
<dbReference type="InterPro" id="IPR002885">
    <property type="entry name" value="PPR_rpt"/>
</dbReference>
<feature type="repeat" description="PPR" evidence="2">
    <location>
        <begin position="735"/>
        <end position="769"/>
    </location>
</feature>
<dbReference type="AlphaFoldDB" id="A0A1Q3BLI4"/>
<feature type="non-terminal residue" evidence="3">
    <location>
        <position position="778"/>
    </location>
</feature>
<feature type="repeat" description="PPR" evidence="2">
    <location>
        <begin position="349"/>
        <end position="383"/>
    </location>
</feature>
<dbReference type="InterPro" id="IPR051222">
    <property type="entry name" value="PPR/CCM1_RNA-binding"/>
</dbReference>
<dbReference type="OrthoDB" id="767661at2759"/>
<dbReference type="Pfam" id="PF13041">
    <property type="entry name" value="PPR_2"/>
    <property type="match status" value="4"/>
</dbReference>
<evidence type="ECO:0000256" key="1">
    <source>
        <dbReference type="ARBA" id="ARBA00022737"/>
    </source>
</evidence>
<dbReference type="EMBL" id="BDDD01000652">
    <property type="protein sequence ID" value="GAV68692.1"/>
    <property type="molecule type" value="Genomic_DNA"/>
</dbReference>
<dbReference type="Pfam" id="PF01535">
    <property type="entry name" value="PPR"/>
    <property type="match status" value="7"/>
</dbReference>
<feature type="repeat" description="PPR" evidence="2">
    <location>
        <begin position="700"/>
        <end position="734"/>
    </location>
</feature>
<dbReference type="InParanoid" id="A0A1Q3BLI4"/>
<feature type="repeat" description="PPR" evidence="2">
    <location>
        <begin position="1"/>
        <end position="31"/>
    </location>
</feature>